<reference evidence="1" key="1">
    <citation type="submission" date="2021-04" db="EMBL/GenBank/DDBJ databases">
        <title>Pseudaminobacter soli sp. nov., isolated from paddy soil contaminated by heavy metals.</title>
        <authorList>
            <person name="Zhang K."/>
        </authorList>
    </citation>
    <scope>NUCLEOTIDE SEQUENCE</scope>
    <source>
        <strain evidence="1">19-2017</strain>
    </source>
</reference>
<organism evidence="1 2">
    <name type="scientific">Pseudaminobacter soli</name>
    <name type="common">ex Zhang et al. 2022</name>
    <dbReference type="NCBI Taxonomy" id="2831468"/>
    <lineage>
        <taxon>Bacteria</taxon>
        <taxon>Pseudomonadati</taxon>
        <taxon>Pseudomonadota</taxon>
        <taxon>Alphaproteobacteria</taxon>
        <taxon>Hyphomicrobiales</taxon>
        <taxon>Phyllobacteriaceae</taxon>
        <taxon>Pseudaminobacter</taxon>
    </lineage>
</organism>
<dbReference type="EMBL" id="JAGWCR010000017">
    <property type="protein sequence ID" value="MBS3651916.1"/>
    <property type="molecule type" value="Genomic_DNA"/>
</dbReference>
<protein>
    <submittedName>
        <fullName evidence="1">Uncharacterized protein</fullName>
    </submittedName>
</protein>
<name>A0A942E1X4_9HYPH</name>
<dbReference type="AlphaFoldDB" id="A0A942E1X4"/>
<sequence length="148" mass="16223">MSGFATDCLSSAEVLGVRGVLEDRLGFIELGAALYQLLGTGFHLGRTCVSIRIDPAGPAFACGPDNVVGRANQVCYNVSKHLHRVIIILAVSFDKALDQLVSHPLRPLRCRPSIKCILAHEIGRILVCRGFRRVPQMDLPYDLLIKDD</sequence>
<dbReference type="Proteomes" id="UP000680348">
    <property type="component" value="Unassembled WGS sequence"/>
</dbReference>
<evidence type="ECO:0000313" key="1">
    <source>
        <dbReference type="EMBL" id="MBS3651916.1"/>
    </source>
</evidence>
<evidence type="ECO:0000313" key="2">
    <source>
        <dbReference type="Proteomes" id="UP000680348"/>
    </source>
</evidence>
<dbReference type="RefSeq" id="WP_188257468.1">
    <property type="nucleotide sequence ID" value="NZ_JABVCF010000017.1"/>
</dbReference>
<proteinExistence type="predicted"/>
<gene>
    <name evidence="1" type="ORF">KEU06_25240</name>
</gene>
<accession>A0A942E1X4</accession>
<comment type="caution">
    <text evidence="1">The sequence shown here is derived from an EMBL/GenBank/DDBJ whole genome shotgun (WGS) entry which is preliminary data.</text>
</comment>
<keyword evidence="2" id="KW-1185">Reference proteome</keyword>